<gene>
    <name evidence="3" type="ORF">HMPREF0551_0270</name>
</gene>
<dbReference type="PROSITE" id="PS50405">
    <property type="entry name" value="GST_CTER"/>
    <property type="match status" value="1"/>
</dbReference>
<feature type="domain" description="GST N-terminal" evidence="1">
    <location>
        <begin position="1"/>
        <end position="81"/>
    </location>
</feature>
<proteinExistence type="predicted"/>
<evidence type="ECO:0000259" key="1">
    <source>
        <dbReference type="PROSITE" id="PS50404"/>
    </source>
</evidence>
<dbReference type="RefSeq" id="WP_005672107.1">
    <property type="nucleotide sequence ID" value="NZ_CP146288.1"/>
</dbReference>
<dbReference type="SUPFAM" id="SSF52833">
    <property type="entry name" value="Thioredoxin-like"/>
    <property type="match status" value="1"/>
</dbReference>
<dbReference type="SFLD" id="SFLDS00019">
    <property type="entry name" value="Glutathione_Transferase_(cytos"/>
    <property type="match status" value="1"/>
</dbReference>
<dbReference type="CDD" id="cd03046">
    <property type="entry name" value="GST_N_GTT1_like"/>
    <property type="match status" value="1"/>
</dbReference>
<dbReference type="AlphaFoldDB" id="E7RTK1"/>
<dbReference type="InterPro" id="IPR036282">
    <property type="entry name" value="Glutathione-S-Trfase_C_sf"/>
</dbReference>
<evidence type="ECO:0000313" key="3">
    <source>
        <dbReference type="EMBL" id="EFV96087.1"/>
    </source>
</evidence>
<dbReference type="SFLD" id="SFLDG00358">
    <property type="entry name" value="Main_(cytGST)"/>
    <property type="match status" value="1"/>
</dbReference>
<dbReference type="HOGENOM" id="CLU_011226_6_4_4"/>
<dbReference type="InterPro" id="IPR004045">
    <property type="entry name" value="Glutathione_S-Trfase_N"/>
</dbReference>
<dbReference type="EMBL" id="AEQP01000001">
    <property type="protein sequence ID" value="EFV96087.1"/>
    <property type="molecule type" value="Genomic_DNA"/>
</dbReference>
<dbReference type="PROSITE" id="PS50404">
    <property type="entry name" value="GST_NTER"/>
    <property type="match status" value="1"/>
</dbReference>
<accession>E7RTK1</accession>
<dbReference type="InterPro" id="IPR036249">
    <property type="entry name" value="Thioredoxin-like_sf"/>
</dbReference>
<dbReference type="eggNOG" id="COG0625">
    <property type="taxonomic scope" value="Bacteria"/>
</dbReference>
<feature type="domain" description="GST C-terminal" evidence="2">
    <location>
        <begin position="87"/>
        <end position="221"/>
    </location>
</feature>
<dbReference type="InterPro" id="IPR040079">
    <property type="entry name" value="Glutathione_S-Trfase"/>
</dbReference>
<dbReference type="SUPFAM" id="SSF47616">
    <property type="entry name" value="GST C-terminal domain-like"/>
    <property type="match status" value="1"/>
</dbReference>
<evidence type="ECO:0000313" key="4">
    <source>
        <dbReference type="Proteomes" id="UP000011021"/>
    </source>
</evidence>
<evidence type="ECO:0000259" key="2">
    <source>
        <dbReference type="PROSITE" id="PS50405"/>
    </source>
</evidence>
<dbReference type="Gene3D" id="1.20.1050.10">
    <property type="match status" value="1"/>
</dbReference>
<keyword evidence="4" id="KW-1185">Reference proteome</keyword>
<dbReference type="STRING" id="887898.HMPREF0551_0270"/>
<dbReference type="InterPro" id="IPR010987">
    <property type="entry name" value="Glutathione-S-Trfase_C-like"/>
</dbReference>
<organism evidence="3 4">
    <name type="scientific">Lautropia mirabilis ATCC 51599</name>
    <dbReference type="NCBI Taxonomy" id="887898"/>
    <lineage>
        <taxon>Bacteria</taxon>
        <taxon>Pseudomonadati</taxon>
        <taxon>Pseudomonadota</taxon>
        <taxon>Betaproteobacteria</taxon>
        <taxon>Burkholderiales</taxon>
        <taxon>Burkholderiaceae</taxon>
        <taxon>Lautropia</taxon>
    </lineage>
</organism>
<name>E7RTK1_9BURK</name>
<dbReference type="SFLD" id="SFLDG01150">
    <property type="entry name" value="Main.1:_Beta-like"/>
    <property type="match status" value="1"/>
</dbReference>
<comment type="caution">
    <text evidence="3">The sequence shown here is derived from an EMBL/GenBank/DDBJ whole genome shotgun (WGS) entry which is preliminary data.</text>
</comment>
<dbReference type="Proteomes" id="UP000011021">
    <property type="component" value="Unassembled WGS sequence"/>
</dbReference>
<dbReference type="PANTHER" id="PTHR44051:SF21">
    <property type="entry name" value="GLUTATHIONE S-TRANSFERASE FAMILY PROTEIN"/>
    <property type="match status" value="1"/>
</dbReference>
<sequence length="221" mass="25237">MSHFTLYTNPRSRGRMVRWMLEECEATYEVVPVPYGEPMKSAAYLAVNPMGKVPALKVDDTVLTEALGICTWLAEQFPEKNLIPPAGHVERGEFYRWMCFALHLEYAAMDRRFQHPDNDPERRFSVGYGDFDTAFNTLREHLKTREYLVGDHTTVLDLYYAGLLMQFMQPRGTDTDNPRNRPVLSIDDPVLGPYAKRQISRPAFARAAALDNELAARMASA</sequence>
<dbReference type="PANTHER" id="PTHR44051">
    <property type="entry name" value="GLUTATHIONE S-TRANSFERASE-RELATED"/>
    <property type="match status" value="1"/>
</dbReference>
<keyword evidence="3" id="KW-0808">Transferase</keyword>
<reference evidence="3 4" key="1">
    <citation type="submission" date="2010-12" db="EMBL/GenBank/DDBJ databases">
        <authorList>
            <person name="Muzny D."/>
            <person name="Qin X."/>
            <person name="Deng J."/>
            <person name="Jiang H."/>
            <person name="Liu Y."/>
            <person name="Qu J."/>
            <person name="Song X.-Z."/>
            <person name="Zhang L."/>
            <person name="Thornton R."/>
            <person name="Coyle M."/>
            <person name="Francisco L."/>
            <person name="Jackson L."/>
            <person name="Javaid M."/>
            <person name="Korchina V."/>
            <person name="Kovar C."/>
            <person name="Mata R."/>
            <person name="Mathew T."/>
            <person name="Ngo R."/>
            <person name="Nguyen L."/>
            <person name="Nguyen N."/>
            <person name="Okwuonu G."/>
            <person name="Ongeri F."/>
            <person name="Pham C."/>
            <person name="Simmons D."/>
            <person name="Wilczek-Boney K."/>
            <person name="Hale W."/>
            <person name="Jakkamsetti A."/>
            <person name="Pham P."/>
            <person name="Ruth R."/>
            <person name="San Lucas F."/>
            <person name="Warren J."/>
            <person name="Zhang J."/>
            <person name="Zhao Z."/>
            <person name="Zhou C."/>
            <person name="Zhu D."/>
            <person name="Lee S."/>
            <person name="Bess C."/>
            <person name="Blankenburg K."/>
            <person name="Forbes L."/>
            <person name="Fu Q."/>
            <person name="Gubbala S."/>
            <person name="Hirani K."/>
            <person name="Jayaseelan J.C."/>
            <person name="Lara F."/>
            <person name="Munidasa M."/>
            <person name="Palculict T."/>
            <person name="Patil S."/>
            <person name="Pu L.-L."/>
            <person name="Saada N."/>
            <person name="Tang L."/>
            <person name="Weissenberger G."/>
            <person name="Zhu Y."/>
            <person name="Hemphill L."/>
            <person name="Shang Y."/>
            <person name="Youmans B."/>
            <person name="Ayvaz T."/>
            <person name="Ross M."/>
            <person name="Santibanez J."/>
            <person name="Aqrawi P."/>
            <person name="Gross S."/>
            <person name="Joshi V."/>
            <person name="Fowler G."/>
            <person name="Nazareth L."/>
            <person name="Reid J."/>
            <person name="Worley K."/>
            <person name="Petrosino J."/>
            <person name="Highlander S."/>
            <person name="Gibbs R."/>
        </authorList>
    </citation>
    <scope>NUCLEOTIDE SEQUENCE [LARGE SCALE GENOMIC DNA]</scope>
    <source>
        <strain evidence="3 4">ATCC 51599</strain>
    </source>
</reference>
<dbReference type="Pfam" id="PF13409">
    <property type="entry name" value="GST_N_2"/>
    <property type="match status" value="1"/>
</dbReference>
<dbReference type="GO" id="GO:0016740">
    <property type="term" value="F:transferase activity"/>
    <property type="evidence" value="ECO:0007669"/>
    <property type="project" value="UniProtKB-KW"/>
</dbReference>
<protein>
    <submittedName>
        <fullName evidence="3">Glutathione S-transferase, N-terminal domain protein</fullName>
    </submittedName>
</protein>
<dbReference type="Gene3D" id="3.40.30.10">
    <property type="entry name" value="Glutaredoxin"/>
    <property type="match status" value="1"/>
</dbReference>